<name>A0ABP8G8U3_9SPHI</name>
<sequence length="136" mass="15148">MRGTLTTDRFGESIGVPLKSKNILAEIGLLYGKRLIKDGHAISFSAGVSYNHAQLGSLQADDLYNTQYSNYPGLPFEFNISWFKSHKKKYKIYWLIPVGRPTGFGGSLGFKLSGNVSKYSYVALGMVIGMGYHKHY</sequence>
<keyword evidence="2" id="KW-1185">Reference proteome</keyword>
<proteinExistence type="predicted"/>
<reference evidence="2" key="1">
    <citation type="journal article" date="2019" name="Int. J. Syst. Evol. Microbiol.">
        <title>The Global Catalogue of Microorganisms (GCM) 10K type strain sequencing project: providing services to taxonomists for standard genome sequencing and annotation.</title>
        <authorList>
            <consortium name="The Broad Institute Genomics Platform"/>
            <consortium name="The Broad Institute Genome Sequencing Center for Infectious Disease"/>
            <person name="Wu L."/>
            <person name="Ma J."/>
        </authorList>
    </citation>
    <scope>NUCLEOTIDE SEQUENCE [LARGE SCALE GENOMIC DNA]</scope>
    <source>
        <strain evidence="2">JCM 17705</strain>
    </source>
</reference>
<comment type="caution">
    <text evidence="1">The sequence shown here is derived from an EMBL/GenBank/DDBJ whole genome shotgun (WGS) entry which is preliminary data.</text>
</comment>
<accession>A0ABP8G8U3</accession>
<dbReference type="RefSeq" id="WP_345210765.1">
    <property type="nucleotide sequence ID" value="NZ_BAABFT010000004.1"/>
</dbReference>
<protein>
    <submittedName>
        <fullName evidence="1">Uncharacterized protein</fullName>
    </submittedName>
</protein>
<organism evidence="1 2">
    <name type="scientific">Mucilaginibacter gynuensis</name>
    <dbReference type="NCBI Taxonomy" id="1302236"/>
    <lineage>
        <taxon>Bacteria</taxon>
        <taxon>Pseudomonadati</taxon>
        <taxon>Bacteroidota</taxon>
        <taxon>Sphingobacteriia</taxon>
        <taxon>Sphingobacteriales</taxon>
        <taxon>Sphingobacteriaceae</taxon>
        <taxon>Mucilaginibacter</taxon>
    </lineage>
</organism>
<dbReference type="Proteomes" id="UP001500582">
    <property type="component" value="Unassembled WGS sequence"/>
</dbReference>
<evidence type="ECO:0000313" key="1">
    <source>
        <dbReference type="EMBL" id="GAA4319670.1"/>
    </source>
</evidence>
<gene>
    <name evidence="1" type="ORF">GCM10023149_18520</name>
</gene>
<evidence type="ECO:0000313" key="2">
    <source>
        <dbReference type="Proteomes" id="UP001500582"/>
    </source>
</evidence>
<dbReference type="EMBL" id="BAABFT010000004">
    <property type="protein sequence ID" value="GAA4319670.1"/>
    <property type="molecule type" value="Genomic_DNA"/>
</dbReference>